<evidence type="ECO:0000256" key="1">
    <source>
        <dbReference type="ARBA" id="ARBA00001478"/>
    </source>
</evidence>
<dbReference type="SUPFAM" id="SSF53756">
    <property type="entry name" value="UDP-Glycosyltransferase/glycogen phosphorylase"/>
    <property type="match status" value="1"/>
</dbReference>
<dbReference type="InterPro" id="IPR013534">
    <property type="entry name" value="Starch_synth_cat_dom"/>
</dbReference>
<evidence type="ECO:0000256" key="4">
    <source>
        <dbReference type="ARBA" id="ARBA00022679"/>
    </source>
</evidence>
<evidence type="ECO:0000313" key="6">
    <source>
        <dbReference type="EMBL" id="QJE99297.1"/>
    </source>
</evidence>
<reference evidence="6 7" key="1">
    <citation type="submission" date="2020-04" db="EMBL/GenBank/DDBJ databases">
        <title>Luteolibacter sp. G-1-1-1 isolated from soil.</title>
        <authorList>
            <person name="Dahal R.H."/>
        </authorList>
    </citation>
    <scope>NUCLEOTIDE SEQUENCE [LARGE SCALE GENOMIC DNA]</scope>
    <source>
        <strain evidence="6 7">G-1-1-1</strain>
    </source>
</reference>
<dbReference type="Pfam" id="PF08323">
    <property type="entry name" value="Glyco_transf_5"/>
    <property type="match status" value="1"/>
</dbReference>
<evidence type="ECO:0000256" key="3">
    <source>
        <dbReference type="ARBA" id="ARBA00022676"/>
    </source>
</evidence>
<dbReference type="EMBL" id="CP051774">
    <property type="protein sequence ID" value="QJE99297.1"/>
    <property type="molecule type" value="Genomic_DNA"/>
</dbReference>
<organism evidence="6 7">
    <name type="scientific">Luteolibacter luteus</name>
    <dbReference type="NCBI Taxonomy" id="2728835"/>
    <lineage>
        <taxon>Bacteria</taxon>
        <taxon>Pseudomonadati</taxon>
        <taxon>Verrucomicrobiota</taxon>
        <taxon>Verrucomicrobiia</taxon>
        <taxon>Verrucomicrobiales</taxon>
        <taxon>Verrucomicrobiaceae</taxon>
        <taxon>Luteolibacter</taxon>
    </lineage>
</organism>
<feature type="domain" description="Starch synthase catalytic" evidence="5">
    <location>
        <begin position="33"/>
        <end position="257"/>
    </location>
</feature>
<dbReference type="EC" id="2.4.1.21" evidence="2"/>
<evidence type="ECO:0000256" key="2">
    <source>
        <dbReference type="ARBA" id="ARBA00012588"/>
    </source>
</evidence>
<evidence type="ECO:0000259" key="5">
    <source>
        <dbReference type="Pfam" id="PF08323"/>
    </source>
</evidence>
<sequence>MVPKLASASLLQSTETQISPLRAKRAKPRRPRILIVTPELNGSRFLGKNGQSAPCAKAGGLADISTLLVDELADRGIDVRVAMPHFRSLFSEAKSPLSRRLHLCHDREFFYRRSVYDGSPESNLRAALAFQRDVIHNVLPKVRPDIVHCHDWMTALVPAAARSMGIRSLFTVHNLHDEKVTLENIEDRGIDAAGFWNLLHYSRFPSSYGESRSNNPVNLMASGVHAADLVNTVSPSFLEELMDGRHPKGWGLVDVLRGKQRFGAASGIINSPDASYSPEIDTKIAHPYDAAAHREAKRANKLALQKSLGLEEDADAPLLFWPSRLDPVQKGCGLFSDILYRLVSDYWGLGLQVVLVADGPSRPHFEHIADFHGLRHRIAVRGFNETLSRQAYAASDFCLVPSAYEPCGLAQMVALKYGSLPIVHRTGGLQDTVSHLDADNHRGNGFSFEVHDCNGLRWAIDEAIRFFIRPAADREREVRRIMLQSEKDFSPRATADAYIKLYEQLSDRPISRASEIPSASSRPLI</sequence>
<keyword evidence="3" id="KW-0328">Glycosyltransferase</keyword>
<dbReference type="Proteomes" id="UP000501812">
    <property type="component" value="Chromosome"/>
</dbReference>
<gene>
    <name evidence="6" type="ORF">HHL09_16685</name>
</gene>
<keyword evidence="4" id="KW-0808">Transferase</keyword>
<accession>A0A858RQI2</accession>
<comment type="catalytic activity">
    <reaction evidence="1">
        <text>[(1-&gt;4)-alpha-D-glucosyl](n) + ADP-alpha-D-glucose = [(1-&gt;4)-alpha-D-glucosyl](n+1) + ADP + H(+)</text>
        <dbReference type="Rhea" id="RHEA:18189"/>
        <dbReference type="Rhea" id="RHEA-COMP:9584"/>
        <dbReference type="Rhea" id="RHEA-COMP:9587"/>
        <dbReference type="ChEBI" id="CHEBI:15378"/>
        <dbReference type="ChEBI" id="CHEBI:15444"/>
        <dbReference type="ChEBI" id="CHEBI:57498"/>
        <dbReference type="ChEBI" id="CHEBI:456216"/>
        <dbReference type="EC" id="2.4.1.21"/>
    </reaction>
</comment>
<dbReference type="Pfam" id="PF13692">
    <property type="entry name" value="Glyco_trans_1_4"/>
    <property type="match status" value="1"/>
</dbReference>
<keyword evidence="7" id="KW-1185">Reference proteome</keyword>
<dbReference type="CDD" id="cd03791">
    <property type="entry name" value="GT5_Glycogen_synthase_DULL1-like"/>
    <property type="match status" value="1"/>
</dbReference>
<dbReference type="Gene3D" id="3.40.50.2000">
    <property type="entry name" value="Glycogen Phosphorylase B"/>
    <property type="match status" value="2"/>
</dbReference>
<proteinExistence type="predicted"/>
<dbReference type="AlphaFoldDB" id="A0A858RQI2"/>
<protein>
    <recommendedName>
        <fullName evidence="2">starch synthase</fullName>
        <ecNumber evidence="2">2.4.1.21</ecNumber>
    </recommendedName>
</protein>
<evidence type="ECO:0000313" key="7">
    <source>
        <dbReference type="Proteomes" id="UP000501812"/>
    </source>
</evidence>
<dbReference type="PANTHER" id="PTHR45825:SF11">
    <property type="entry name" value="ALPHA AMYLASE DOMAIN-CONTAINING PROTEIN"/>
    <property type="match status" value="1"/>
</dbReference>
<dbReference type="GO" id="GO:0009011">
    <property type="term" value="F:alpha-1,4-glucan glucosyltransferase (ADP-glucose donor) activity"/>
    <property type="evidence" value="ECO:0007669"/>
    <property type="project" value="UniProtKB-EC"/>
</dbReference>
<name>A0A858RQI2_9BACT</name>
<dbReference type="PANTHER" id="PTHR45825">
    <property type="entry name" value="GRANULE-BOUND STARCH SYNTHASE 1, CHLOROPLASTIC/AMYLOPLASTIC"/>
    <property type="match status" value="1"/>
</dbReference>
<dbReference type="KEGG" id="luo:HHL09_16685"/>